<gene>
    <name evidence="6" type="ORF">I6H88_16450</name>
</gene>
<feature type="transmembrane region" description="Helical" evidence="5">
    <location>
        <begin position="105"/>
        <end position="129"/>
    </location>
</feature>
<feature type="transmembrane region" description="Helical" evidence="5">
    <location>
        <begin position="369"/>
        <end position="390"/>
    </location>
</feature>
<keyword evidence="4 5" id="KW-0472">Membrane</keyword>
<feature type="transmembrane region" description="Helical" evidence="5">
    <location>
        <begin position="470"/>
        <end position="490"/>
    </location>
</feature>
<feature type="transmembrane region" description="Helical" evidence="5">
    <location>
        <begin position="83"/>
        <end position="99"/>
    </location>
</feature>
<keyword evidence="7" id="KW-1185">Reference proteome</keyword>
<dbReference type="SUPFAM" id="SSF103473">
    <property type="entry name" value="MFS general substrate transporter"/>
    <property type="match status" value="1"/>
</dbReference>
<name>A0A7T7UXG2_9FLAO</name>
<dbReference type="EMBL" id="CP067018">
    <property type="protein sequence ID" value="QQN58007.1"/>
    <property type="molecule type" value="Genomic_DNA"/>
</dbReference>
<dbReference type="RefSeq" id="WP_034867645.1">
    <property type="nucleotide sequence ID" value="NZ_CBCSDR010000001.1"/>
</dbReference>
<dbReference type="GO" id="GO:0005886">
    <property type="term" value="C:plasma membrane"/>
    <property type="evidence" value="ECO:0007669"/>
    <property type="project" value="TreeGrafter"/>
</dbReference>
<feature type="transmembrane region" description="Helical" evidence="5">
    <location>
        <begin position="275"/>
        <end position="302"/>
    </location>
</feature>
<feature type="transmembrane region" description="Helical" evidence="5">
    <location>
        <begin position="402"/>
        <end position="425"/>
    </location>
</feature>
<evidence type="ECO:0000256" key="4">
    <source>
        <dbReference type="ARBA" id="ARBA00023136"/>
    </source>
</evidence>
<feature type="transmembrane region" description="Helical" evidence="5">
    <location>
        <begin position="141"/>
        <end position="160"/>
    </location>
</feature>
<protein>
    <submittedName>
        <fullName evidence="6">MFS transporter</fullName>
    </submittedName>
</protein>
<reference evidence="6 7" key="1">
    <citation type="submission" date="2020-12" db="EMBL/GenBank/DDBJ databases">
        <title>FDA dAtabase for Regulatory Grade micrObial Sequences (FDA-ARGOS): Supporting development and validation of Infectious Disease Dx tests.</title>
        <authorList>
            <person name="Kerrigan L."/>
            <person name="Long C."/>
            <person name="Tallon L."/>
            <person name="Sadzewicz L."/>
            <person name="Zhao X."/>
            <person name="Boylan J."/>
            <person name="Ott S."/>
            <person name="Bowen H."/>
            <person name="Vavikolanu K."/>
            <person name="Mehta A."/>
            <person name="Aluvathingal J."/>
            <person name="Nadendla S."/>
            <person name="Yan Y."/>
            <person name="Sichtig H."/>
        </authorList>
    </citation>
    <scope>NUCLEOTIDE SEQUENCE [LARGE SCALE GENOMIC DNA]</scope>
    <source>
        <strain evidence="6 7">FDAARGOS_1031</strain>
    </source>
</reference>
<dbReference type="PANTHER" id="PTHR23501">
    <property type="entry name" value="MAJOR FACILITATOR SUPERFAMILY"/>
    <property type="match status" value="1"/>
</dbReference>
<evidence type="ECO:0000256" key="5">
    <source>
        <dbReference type="SAM" id="Phobius"/>
    </source>
</evidence>
<feature type="transmembrane region" description="Helical" evidence="5">
    <location>
        <begin position="51"/>
        <end position="71"/>
    </location>
</feature>
<sequence>MYNKGLFANWVPKPLQLLLIAIFSAFTMSLSGVNTGNITYMYSSMGSMSEYFSMANYATTIGMGAVMPLVMRFKFRFKVRDKLTFAFVFIAALSLFSATTNQPELIVFTAFLVGFMKMFVMIEFFLPLMMILSPDGNRGKFYSVFYPFAIIVSQIINYISVDISVRYNWEHFYVLTAIGALLMALLCWIFMHNQYFSVKMPLYYIDWLSVLLFAATFLFSAYVFTFGKQQDWLNSPKIIDASIAAFACFVMLAFRQTRLKRPYISFKIFKRKNVYSGLLMLLMLGMFLATGTVQNIFAVSILGYDLVTNAELNLWMIPGMVASGVMGMMWFKQNINIKFFVLSGFAALIAYCIIMYFSMVPEMNFERWYLPMILKGYGMCSLYITVWFYMMDKLDINDMMAAIGLALVWRSFIAVAVFSALFYWFQYDFQVTSLGDMAVYLDGINLSQPAAIQNLKVFQINAILAANKKLFGYIIIAGIGIMIYVLQHGFGKERFTSYNRYVRLIKGRGLIAQRRRREQLILERSAEGIKDAAGSAF</sequence>
<accession>A0A7T7UXG2</accession>
<keyword evidence="3 5" id="KW-1133">Transmembrane helix</keyword>
<dbReference type="GeneID" id="93132415"/>
<feature type="transmembrane region" description="Helical" evidence="5">
    <location>
        <begin position="339"/>
        <end position="357"/>
    </location>
</feature>
<evidence type="ECO:0000256" key="3">
    <source>
        <dbReference type="ARBA" id="ARBA00022989"/>
    </source>
</evidence>
<evidence type="ECO:0000313" key="7">
    <source>
        <dbReference type="Proteomes" id="UP000595426"/>
    </source>
</evidence>
<evidence type="ECO:0000313" key="6">
    <source>
        <dbReference type="EMBL" id="QQN58007.1"/>
    </source>
</evidence>
<evidence type="ECO:0000256" key="2">
    <source>
        <dbReference type="ARBA" id="ARBA00022692"/>
    </source>
</evidence>
<feature type="transmembrane region" description="Helical" evidence="5">
    <location>
        <begin position="238"/>
        <end position="254"/>
    </location>
</feature>
<dbReference type="PANTHER" id="PTHR23501:SF5">
    <property type="entry name" value="TRANSPORT PROTEIN"/>
    <property type="match status" value="1"/>
</dbReference>
<keyword evidence="2 5" id="KW-0812">Transmembrane</keyword>
<feature type="transmembrane region" description="Helical" evidence="5">
    <location>
        <begin position="203"/>
        <end position="226"/>
    </location>
</feature>
<dbReference type="AlphaFoldDB" id="A0A7T7UXG2"/>
<dbReference type="InterPro" id="IPR036259">
    <property type="entry name" value="MFS_trans_sf"/>
</dbReference>
<dbReference type="GO" id="GO:0022857">
    <property type="term" value="F:transmembrane transporter activity"/>
    <property type="evidence" value="ECO:0007669"/>
    <property type="project" value="TreeGrafter"/>
</dbReference>
<organism evidence="6 7">
    <name type="scientific">Elizabethkingia bruuniana</name>
    <dbReference type="NCBI Taxonomy" id="1756149"/>
    <lineage>
        <taxon>Bacteria</taxon>
        <taxon>Pseudomonadati</taxon>
        <taxon>Bacteroidota</taxon>
        <taxon>Flavobacteriia</taxon>
        <taxon>Flavobacteriales</taxon>
        <taxon>Weeksellaceae</taxon>
        <taxon>Elizabethkingia</taxon>
    </lineage>
</organism>
<dbReference type="Proteomes" id="UP000595426">
    <property type="component" value="Chromosome"/>
</dbReference>
<feature type="transmembrane region" description="Helical" evidence="5">
    <location>
        <begin position="314"/>
        <end position="332"/>
    </location>
</feature>
<comment type="subcellular location">
    <subcellularLocation>
        <location evidence="1">Membrane</location>
        <topology evidence="1">Multi-pass membrane protein</topology>
    </subcellularLocation>
</comment>
<proteinExistence type="predicted"/>
<evidence type="ECO:0000256" key="1">
    <source>
        <dbReference type="ARBA" id="ARBA00004141"/>
    </source>
</evidence>
<feature type="transmembrane region" description="Helical" evidence="5">
    <location>
        <begin position="172"/>
        <end position="191"/>
    </location>
</feature>